<organism evidence="4 5">
    <name type="scientific">Triparma laevis f. longispina</name>
    <dbReference type="NCBI Taxonomy" id="1714387"/>
    <lineage>
        <taxon>Eukaryota</taxon>
        <taxon>Sar</taxon>
        <taxon>Stramenopiles</taxon>
        <taxon>Ochrophyta</taxon>
        <taxon>Bolidophyceae</taxon>
        <taxon>Parmales</taxon>
        <taxon>Triparmaceae</taxon>
        <taxon>Triparma</taxon>
    </lineage>
</organism>
<sequence>MTTCVGCGSADATLKCPTCVKLNIGNQCFCNQECFRSNWKEHKKVHKAAELKAAEEEQQRVKEKLGGESSNTLSFSPKLAAIKVTPNDEQENKDSNFPRNLHNASEIFLMTGNVESARALYESTQGVLDVLENGPDGKSTMRLGRATICWGCGYAGIPQNADGCDKVSTEIAGVCGGCGSNGETNFLRIVGEGGKEVPWMEKKAEVEADAGN</sequence>
<name>A0A9W7FNP8_9STRA</name>
<dbReference type="InterPro" id="IPR031615">
    <property type="entry name" value="Zfn-C6H2"/>
</dbReference>
<evidence type="ECO:0000313" key="4">
    <source>
        <dbReference type="EMBL" id="GMI15522.1"/>
    </source>
</evidence>
<comment type="similarity">
    <text evidence="1">Belongs to the peptidase M24A family. Methionine aminopeptidase type 1 subfamily.</text>
</comment>
<dbReference type="GO" id="GO:0008270">
    <property type="term" value="F:zinc ion binding"/>
    <property type="evidence" value="ECO:0007669"/>
    <property type="project" value="UniProtKB-KW"/>
</dbReference>
<evidence type="ECO:0000256" key="1">
    <source>
        <dbReference type="PROSITE-ProRule" id="PRU01357"/>
    </source>
</evidence>
<keyword evidence="5" id="KW-1185">Reference proteome</keyword>
<keyword evidence="1" id="KW-0479">Metal-binding</keyword>
<gene>
    <name evidence="4" type="ORF">TrLO_g1337</name>
</gene>
<dbReference type="AlphaFoldDB" id="A0A9W7FNP8"/>
<comment type="caution">
    <text evidence="4">The sequence shown here is derived from an EMBL/GenBank/DDBJ whole genome shotgun (WGS) entry which is preliminary data.</text>
</comment>
<evidence type="ECO:0000259" key="3">
    <source>
        <dbReference type="PROSITE" id="PS52013"/>
    </source>
</evidence>
<evidence type="ECO:0000256" key="2">
    <source>
        <dbReference type="SAM" id="Coils"/>
    </source>
</evidence>
<feature type="domain" description="C6H2-type" evidence="3">
    <location>
        <begin position="1"/>
        <end position="53"/>
    </location>
</feature>
<evidence type="ECO:0000313" key="5">
    <source>
        <dbReference type="Proteomes" id="UP001165122"/>
    </source>
</evidence>
<dbReference type="Pfam" id="PF15801">
    <property type="entry name" value="zf-C6H2"/>
    <property type="match status" value="1"/>
</dbReference>
<protein>
    <recommendedName>
        <fullName evidence="3">C6H2-type domain-containing protein</fullName>
    </recommendedName>
</protein>
<proteinExistence type="inferred from homology"/>
<feature type="coiled-coil region" evidence="2">
    <location>
        <begin position="44"/>
        <end position="71"/>
    </location>
</feature>
<dbReference type="OrthoDB" id="198198at2759"/>
<keyword evidence="1" id="KW-0863">Zinc-finger</keyword>
<dbReference type="EMBL" id="BRXW01000233">
    <property type="protein sequence ID" value="GMI15522.1"/>
    <property type="molecule type" value="Genomic_DNA"/>
</dbReference>
<keyword evidence="2" id="KW-0175">Coiled coil</keyword>
<dbReference type="Proteomes" id="UP001165122">
    <property type="component" value="Unassembled WGS sequence"/>
</dbReference>
<reference evidence="5" key="1">
    <citation type="journal article" date="2023" name="Commun. Biol.">
        <title>Genome analysis of Parmales, the sister group of diatoms, reveals the evolutionary specialization of diatoms from phago-mixotrophs to photoautotrophs.</title>
        <authorList>
            <person name="Ban H."/>
            <person name="Sato S."/>
            <person name="Yoshikawa S."/>
            <person name="Yamada K."/>
            <person name="Nakamura Y."/>
            <person name="Ichinomiya M."/>
            <person name="Sato N."/>
            <person name="Blanc-Mathieu R."/>
            <person name="Endo H."/>
            <person name="Kuwata A."/>
            <person name="Ogata H."/>
        </authorList>
    </citation>
    <scope>NUCLEOTIDE SEQUENCE [LARGE SCALE GENOMIC DNA]</scope>
    <source>
        <strain evidence="5">NIES 3700</strain>
    </source>
</reference>
<dbReference type="PROSITE" id="PS52013">
    <property type="entry name" value="ZF_C6H2"/>
    <property type="match status" value="1"/>
</dbReference>
<keyword evidence="1" id="KW-0862">Zinc</keyword>
<accession>A0A9W7FNP8</accession>